<organism evidence="2 3">
    <name type="scientific">Basidiobolus meristosporus CBS 931.73</name>
    <dbReference type="NCBI Taxonomy" id="1314790"/>
    <lineage>
        <taxon>Eukaryota</taxon>
        <taxon>Fungi</taxon>
        <taxon>Fungi incertae sedis</taxon>
        <taxon>Zoopagomycota</taxon>
        <taxon>Entomophthoromycotina</taxon>
        <taxon>Basidiobolomycetes</taxon>
        <taxon>Basidiobolales</taxon>
        <taxon>Basidiobolaceae</taxon>
        <taxon>Basidiobolus</taxon>
    </lineage>
</organism>
<feature type="region of interest" description="Disordered" evidence="1">
    <location>
        <begin position="383"/>
        <end position="407"/>
    </location>
</feature>
<gene>
    <name evidence="2" type="ORF">K493DRAFT_332934</name>
</gene>
<protein>
    <submittedName>
        <fullName evidence="2">Uncharacterized protein</fullName>
    </submittedName>
</protein>
<keyword evidence="3" id="KW-1185">Reference proteome</keyword>
<dbReference type="AlphaFoldDB" id="A0A1Y1ZB26"/>
<feature type="compositionally biased region" description="Polar residues" evidence="1">
    <location>
        <begin position="117"/>
        <end position="134"/>
    </location>
</feature>
<sequence>MMQRPRFNSYSAGSPALPLTENQALVKHRYLIKKQYKSHDLLKEAINTNDAMKSEQPGGHVTLNRRASKLRRLSSLLNKKFNRNRLSRDKISPPILVTASSFIEAVPIENPAKELSSLETPNSTSHLSEHSNQAGLPGQLSRQSSKSSSHTLQRQLSDREIKRLGSRGFTKHTRFLSESSLSSFTSDGSSDKHSSYGRENIVWPLTVQVEHDWELENAYSTFPVLSDSFTQQATDWEMAALAEVAISESLSNPKTPENKPTNTKPEIASLARNDLLRSNSLPISKDKIYSHRFSGPDTEVESIESNAKRRVKSECGMRGDVSLDFTKCRVRSSSLNPVKTKWREAVIYAKDLEDYESVLSEMEIPVTNSNPISEASILEFLSSLSPSSSEDSSTETANSSPDLSSAENLDLDPEAEAHDDLYDEAPSSSTHATTEHDTYRHSIFDLYCYDSDEEEYSIESDADDSSDNNHQCEYSGIDTPGDELIELDRI</sequence>
<feature type="compositionally biased region" description="Low complexity" evidence="1">
    <location>
        <begin position="139"/>
        <end position="155"/>
    </location>
</feature>
<feature type="region of interest" description="Disordered" evidence="1">
    <location>
        <begin position="455"/>
        <end position="490"/>
    </location>
</feature>
<evidence type="ECO:0000313" key="3">
    <source>
        <dbReference type="Proteomes" id="UP000193498"/>
    </source>
</evidence>
<feature type="compositionally biased region" description="Acidic residues" evidence="1">
    <location>
        <begin position="455"/>
        <end position="466"/>
    </location>
</feature>
<feature type="region of interest" description="Disordered" evidence="1">
    <location>
        <begin position="115"/>
        <end position="163"/>
    </location>
</feature>
<proteinExistence type="predicted"/>
<comment type="caution">
    <text evidence="2">The sequence shown here is derived from an EMBL/GenBank/DDBJ whole genome shotgun (WGS) entry which is preliminary data.</text>
</comment>
<feature type="compositionally biased region" description="Acidic residues" evidence="1">
    <location>
        <begin position="480"/>
        <end position="490"/>
    </location>
</feature>
<evidence type="ECO:0000256" key="1">
    <source>
        <dbReference type="SAM" id="MobiDB-lite"/>
    </source>
</evidence>
<name>A0A1Y1ZB26_9FUNG</name>
<dbReference type="Proteomes" id="UP000193498">
    <property type="component" value="Unassembled WGS sequence"/>
</dbReference>
<dbReference type="InParanoid" id="A0A1Y1ZB26"/>
<dbReference type="EMBL" id="MCFE01000012">
    <property type="protein sequence ID" value="ORY06985.1"/>
    <property type="molecule type" value="Genomic_DNA"/>
</dbReference>
<evidence type="ECO:0000313" key="2">
    <source>
        <dbReference type="EMBL" id="ORY06985.1"/>
    </source>
</evidence>
<reference evidence="2 3" key="1">
    <citation type="submission" date="2016-07" db="EMBL/GenBank/DDBJ databases">
        <title>Pervasive Adenine N6-methylation of Active Genes in Fungi.</title>
        <authorList>
            <consortium name="DOE Joint Genome Institute"/>
            <person name="Mondo S.J."/>
            <person name="Dannebaum R.O."/>
            <person name="Kuo R.C."/>
            <person name="Labutti K."/>
            <person name="Haridas S."/>
            <person name="Kuo A."/>
            <person name="Salamov A."/>
            <person name="Ahrendt S.R."/>
            <person name="Lipzen A."/>
            <person name="Sullivan W."/>
            <person name="Andreopoulos W.B."/>
            <person name="Clum A."/>
            <person name="Lindquist E."/>
            <person name="Daum C."/>
            <person name="Ramamoorthy G.K."/>
            <person name="Gryganskyi A."/>
            <person name="Culley D."/>
            <person name="Magnuson J.K."/>
            <person name="James T.Y."/>
            <person name="O'Malley M.A."/>
            <person name="Stajich J.E."/>
            <person name="Spatafora J.W."/>
            <person name="Visel A."/>
            <person name="Grigoriev I.V."/>
        </authorList>
    </citation>
    <scope>NUCLEOTIDE SEQUENCE [LARGE SCALE GENOMIC DNA]</scope>
    <source>
        <strain evidence="2 3">CBS 931.73</strain>
    </source>
</reference>
<feature type="compositionally biased region" description="Low complexity" evidence="1">
    <location>
        <begin position="383"/>
        <end position="400"/>
    </location>
</feature>
<accession>A0A1Y1ZB26</accession>